<evidence type="ECO:0000313" key="2">
    <source>
        <dbReference type="Proteomes" id="UP001151079"/>
    </source>
</evidence>
<dbReference type="EMBL" id="JAOZEW010000002">
    <property type="protein sequence ID" value="MCV9926708.1"/>
    <property type="molecule type" value="Genomic_DNA"/>
</dbReference>
<organism evidence="1 2">
    <name type="scientific">Flavobacterium shii</name>
    <dbReference type="NCBI Taxonomy" id="2987687"/>
    <lineage>
        <taxon>Bacteria</taxon>
        <taxon>Pseudomonadati</taxon>
        <taxon>Bacteroidota</taxon>
        <taxon>Flavobacteriia</taxon>
        <taxon>Flavobacteriales</taxon>
        <taxon>Flavobacteriaceae</taxon>
        <taxon>Flavobacterium</taxon>
    </lineage>
</organism>
<dbReference type="AlphaFoldDB" id="A0A9X2ZFI4"/>
<keyword evidence="2" id="KW-1185">Reference proteome</keyword>
<evidence type="ECO:0000313" key="1">
    <source>
        <dbReference type="EMBL" id="MCV9926708.1"/>
    </source>
</evidence>
<reference evidence="1" key="1">
    <citation type="submission" date="2022-10" db="EMBL/GenBank/DDBJ databases">
        <title>Two novel species of Flavobacterium.</title>
        <authorList>
            <person name="Liu Q."/>
            <person name="Xin Y.-H."/>
        </authorList>
    </citation>
    <scope>NUCLEOTIDE SEQUENCE</scope>
    <source>
        <strain evidence="1">LS1R49</strain>
    </source>
</reference>
<sequence length="53" mass="5745">MKTNLFTKKGILLMFVLGCFSSSLYSFIDLSTKLNVDGKASQVSNKGSVIRVG</sequence>
<accession>A0A9X2ZFI4</accession>
<comment type="caution">
    <text evidence="1">The sequence shown here is derived from an EMBL/GenBank/DDBJ whole genome shotgun (WGS) entry which is preliminary data.</text>
</comment>
<name>A0A9X2ZFI4_9FLAO</name>
<dbReference type="Proteomes" id="UP001151079">
    <property type="component" value="Unassembled WGS sequence"/>
</dbReference>
<proteinExistence type="predicted"/>
<gene>
    <name evidence="1" type="ORF">OIU83_03560</name>
</gene>
<dbReference type="RefSeq" id="WP_264204894.1">
    <property type="nucleotide sequence ID" value="NZ_JAOZEW010000002.1"/>
</dbReference>
<protein>
    <submittedName>
        <fullName evidence="1">Uncharacterized protein</fullName>
    </submittedName>
</protein>